<dbReference type="EMBL" id="AXCW01000255">
    <property type="protein sequence ID" value="EYR62370.1"/>
    <property type="molecule type" value="Genomic_DNA"/>
</dbReference>
<evidence type="ECO:0000313" key="2">
    <source>
        <dbReference type="EMBL" id="EYR62370.1"/>
    </source>
</evidence>
<dbReference type="SUPFAM" id="SSF56281">
    <property type="entry name" value="Metallo-hydrolase/oxidoreductase"/>
    <property type="match status" value="1"/>
</dbReference>
<dbReference type="AlphaFoldDB" id="A0A021VQS2"/>
<dbReference type="PANTHER" id="PTHR43546:SF3">
    <property type="entry name" value="UPF0173 METAL-DEPENDENT HYDROLASE MJ1163"/>
    <property type="match status" value="1"/>
</dbReference>
<dbReference type="RefSeq" id="WP_034228089.1">
    <property type="nucleotide sequence ID" value="NZ_AXCW01000255.1"/>
</dbReference>
<dbReference type="PANTHER" id="PTHR43546">
    <property type="entry name" value="UPF0173 METAL-DEPENDENT HYDROLASE MJ1163-RELATED"/>
    <property type="match status" value="1"/>
</dbReference>
<feature type="domain" description="Metallo-beta-lactamase" evidence="1">
    <location>
        <begin position="9"/>
        <end position="178"/>
    </location>
</feature>
<evidence type="ECO:0000259" key="1">
    <source>
        <dbReference type="SMART" id="SM00849"/>
    </source>
</evidence>
<keyword evidence="2" id="KW-0378">Hydrolase</keyword>
<dbReference type="Gene3D" id="3.60.15.10">
    <property type="entry name" value="Ribonuclease Z/Hydroxyacylglutathione hydrolase-like"/>
    <property type="match status" value="1"/>
</dbReference>
<dbReference type="InterPro" id="IPR001279">
    <property type="entry name" value="Metallo-B-lactamas"/>
</dbReference>
<dbReference type="GO" id="GO:0016787">
    <property type="term" value="F:hydrolase activity"/>
    <property type="evidence" value="ECO:0007669"/>
    <property type="project" value="UniProtKB-KW"/>
</dbReference>
<dbReference type="SMART" id="SM00849">
    <property type="entry name" value="Lactamase_B"/>
    <property type="match status" value="1"/>
</dbReference>
<sequence>MTTSLTVHGHACVRLERDGRVLVLDPGSFSDRGVLADADAVLVTHDHADHVVVEDLVAALAAQPELHVWGPAPVVALLTGEGADAARVHEAGPGERWTAGGFEVQAFGGSHAVIHPDLPVPANLAYLVDGVLHPGDSFTVPDLPVDVLLLPVGGPWMKVAEAVDHVRAVRPRVVVPIHDAVLAEAGQGLADRLVGTLGGAPQYRRLAPGERLAVGG</sequence>
<gene>
    <name evidence="2" type="ORF">N866_09215</name>
</gene>
<accession>A0A021VQS2</accession>
<keyword evidence="3" id="KW-1185">Reference proteome</keyword>
<dbReference type="Pfam" id="PF13483">
    <property type="entry name" value="Lactamase_B_3"/>
    <property type="match status" value="1"/>
</dbReference>
<dbReference type="InterPro" id="IPR050114">
    <property type="entry name" value="UPF0173_UPF0282_UlaG_hydrolase"/>
</dbReference>
<name>A0A021VQS2_9CELL</name>
<evidence type="ECO:0000313" key="3">
    <source>
        <dbReference type="Proteomes" id="UP000019753"/>
    </source>
</evidence>
<organism evidence="2 3">
    <name type="scientific">Actinotalea ferrariae CF5-4</name>
    <dbReference type="NCBI Taxonomy" id="948458"/>
    <lineage>
        <taxon>Bacteria</taxon>
        <taxon>Bacillati</taxon>
        <taxon>Actinomycetota</taxon>
        <taxon>Actinomycetes</taxon>
        <taxon>Micrococcales</taxon>
        <taxon>Cellulomonadaceae</taxon>
        <taxon>Actinotalea</taxon>
    </lineage>
</organism>
<reference evidence="2 3" key="1">
    <citation type="submission" date="2014-01" db="EMBL/GenBank/DDBJ databases">
        <title>Actinotalea ferrariae CF5-4.</title>
        <authorList>
            <person name="Chen F."/>
            <person name="Li Y."/>
            <person name="Wang G."/>
        </authorList>
    </citation>
    <scope>NUCLEOTIDE SEQUENCE [LARGE SCALE GENOMIC DNA]</scope>
    <source>
        <strain evidence="2 3">CF5-4</strain>
    </source>
</reference>
<protein>
    <submittedName>
        <fullName evidence="2">Zn-dependent hydrolase</fullName>
    </submittedName>
</protein>
<proteinExistence type="predicted"/>
<comment type="caution">
    <text evidence="2">The sequence shown here is derived from an EMBL/GenBank/DDBJ whole genome shotgun (WGS) entry which is preliminary data.</text>
</comment>
<dbReference type="Proteomes" id="UP000019753">
    <property type="component" value="Unassembled WGS sequence"/>
</dbReference>
<dbReference type="InterPro" id="IPR036866">
    <property type="entry name" value="RibonucZ/Hydroxyglut_hydro"/>
</dbReference>
<dbReference type="OrthoDB" id="3190691at2"/>